<gene>
    <name evidence="1" type="ORF">NE237_013458</name>
</gene>
<keyword evidence="2" id="KW-1185">Reference proteome</keyword>
<dbReference type="EMBL" id="JAMYWD010000011">
    <property type="protein sequence ID" value="KAJ4956675.1"/>
    <property type="molecule type" value="Genomic_DNA"/>
</dbReference>
<reference evidence="1" key="1">
    <citation type="journal article" date="2023" name="Plant J.">
        <title>The genome of the king protea, Protea cynaroides.</title>
        <authorList>
            <person name="Chang J."/>
            <person name="Duong T.A."/>
            <person name="Schoeman C."/>
            <person name="Ma X."/>
            <person name="Roodt D."/>
            <person name="Barker N."/>
            <person name="Li Z."/>
            <person name="Van de Peer Y."/>
            <person name="Mizrachi E."/>
        </authorList>
    </citation>
    <scope>NUCLEOTIDE SEQUENCE</scope>
    <source>
        <tissue evidence="1">Young leaves</tissue>
    </source>
</reference>
<comment type="caution">
    <text evidence="1">The sequence shown here is derived from an EMBL/GenBank/DDBJ whole genome shotgun (WGS) entry which is preliminary data.</text>
</comment>
<evidence type="ECO:0000313" key="2">
    <source>
        <dbReference type="Proteomes" id="UP001141806"/>
    </source>
</evidence>
<accession>A0A9Q0JZT7</accession>
<sequence length="103" mass="12075">MNKVQAVRKFRLYAAWKLEAIIAFNFDDILSQYGGNICCNDQQDRSAHSKALYNKDHRIDSLHDLKYERLFVPYELKMVIDKKFINHLSMNGLSNTMVAKILH</sequence>
<dbReference type="Proteomes" id="UP001141806">
    <property type="component" value="Unassembled WGS sequence"/>
</dbReference>
<evidence type="ECO:0000313" key="1">
    <source>
        <dbReference type="EMBL" id="KAJ4956675.1"/>
    </source>
</evidence>
<dbReference type="AlphaFoldDB" id="A0A9Q0JZT7"/>
<protein>
    <submittedName>
        <fullName evidence="1">Uncharacterized protein</fullName>
    </submittedName>
</protein>
<proteinExistence type="predicted"/>
<organism evidence="1 2">
    <name type="scientific">Protea cynaroides</name>
    <dbReference type="NCBI Taxonomy" id="273540"/>
    <lineage>
        <taxon>Eukaryota</taxon>
        <taxon>Viridiplantae</taxon>
        <taxon>Streptophyta</taxon>
        <taxon>Embryophyta</taxon>
        <taxon>Tracheophyta</taxon>
        <taxon>Spermatophyta</taxon>
        <taxon>Magnoliopsida</taxon>
        <taxon>Proteales</taxon>
        <taxon>Proteaceae</taxon>
        <taxon>Protea</taxon>
    </lineage>
</organism>
<name>A0A9Q0JZT7_9MAGN</name>